<dbReference type="AlphaFoldDB" id="A0AAV3Q0Z7"/>
<feature type="domain" description="Retrovirus-related Pol polyprotein from transposon TNT 1-94-like beta-barrel" evidence="1">
    <location>
        <begin position="196"/>
        <end position="270"/>
    </location>
</feature>
<comment type="caution">
    <text evidence="2">The sequence shown here is derived from an EMBL/GenBank/DDBJ whole genome shotgun (WGS) entry which is preliminary data.</text>
</comment>
<name>A0AAV3Q0Z7_LITER</name>
<evidence type="ECO:0000313" key="3">
    <source>
        <dbReference type="Proteomes" id="UP001454036"/>
    </source>
</evidence>
<dbReference type="Pfam" id="PF22936">
    <property type="entry name" value="Pol_BBD"/>
    <property type="match status" value="1"/>
</dbReference>
<dbReference type="InterPro" id="IPR054722">
    <property type="entry name" value="PolX-like_BBD"/>
</dbReference>
<gene>
    <name evidence="2" type="ORF">LIER_14945</name>
</gene>
<proteinExistence type="predicted"/>
<keyword evidence="3" id="KW-1185">Reference proteome</keyword>
<reference evidence="2 3" key="1">
    <citation type="submission" date="2024-01" db="EMBL/GenBank/DDBJ databases">
        <title>The complete chloroplast genome sequence of Lithospermum erythrorhizon: insights into the phylogenetic relationship among Boraginaceae species and the maternal lineages of purple gromwells.</title>
        <authorList>
            <person name="Okada T."/>
            <person name="Watanabe K."/>
        </authorList>
    </citation>
    <scope>NUCLEOTIDE SEQUENCE [LARGE SCALE GENOMIC DNA]</scope>
</reference>
<evidence type="ECO:0000313" key="2">
    <source>
        <dbReference type="EMBL" id="GAA0157747.1"/>
    </source>
</evidence>
<dbReference type="Proteomes" id="UP001454036">
    <property type="component" value="Unassembled WGS sequence"/>
</dbReference>
<organism evidence="2 3">
    <name type="scientific">Lithospermum erythrorhizon</name>
    <name type="common">Purple gromwell</name>
    <name type="synonym">Lithospermum officinale var. erythrorhizon</name>
    <dbReference type="NCBI Taxonomy" id="34254"/>
    <lineage>
        <taxon>Eukaryota</taxon>
        <taxon>Viridiplantae</taxon>
        <taxon>Streptophyta</taxon>
        <taxon>Embryophyta</taxon>
        <taxon>Tracheophyta</taxon>
        <taxon>Spermatophyta</taxon>
        <taxon>Magnoliopsida</taxon>
        <taxon>eudicotyledons</taxon>
        <taxon>Gunneridae</taxon>
        <taxon>Pentapetalae</taxon>
        <taxon>asterids</taxon>
        <taxon>lamiids</taxon>
        <taxon>Boraginales</taxon>
        <taxon>Boraginaceae</taxon>
        <taxon>Boraginoideae</taxon>
        <taxon>Lithospermeae</taxon>
        <taxon>Lithospermum</taxon>
    </lineage>
</organism>
<evidence type="ECO:0000259" key="1">
    <source>
        <dbReference type="Pfam" id="PF22936"/>
    </source>
</evidence>
<accession>A0AAV3Q0Z7</accession>
<dbReference type="PANTHER" id="PTHR34222:SF99">
    <property type="entry name" value="PROTEIN, PUTATIVE-RELATED"/>
    <property type="match status" value="1"/>
</dbReference>
<dbReference type="PANTHER" id="PTHR34222">
    <property type="entry name" value="GAG_PRE-INTEGRS DOMAIN-CONTAINING PROTEIN"/>
    <property type="match status" value="1"/>
</dbReference>
<protein>
    <recommendedName>
        <fullName evidence="1">Retrovirus-related Pol polyprotein from transposon TNT 1-94-like beta-barrel domain-containing protein</fullName>
    </recommendedName>
</protein>
<dbReference type="EMBL" id="BAABME010003175">
    <property type="protein sequence ID" value="GAA0157747.1"/>
    <property type="molecule type" value="Genomic_DNA"/>
</dbReference>
<sequence length="285" mass="32522">MTALEASDKLGFITGEIEVPAIDNQLHKCLNRMLVNCGMKLGKVLDLKYDKDDEERVIQFLMGLNDEYEAIRNQILLMDPLPFVSKYKSMVVNVENQRQVQHFAHEVVENFVMQVRNYQPTGDVYQPAASKYIMVDKSQLKCDNCEKRGHVKAGCFKLKGYPNWWPNVVSIHFTDLSGSSFSFRANSTFMKKYDSWIVDSGASTHMCCDIAIFDSLQNAKQFEHVHLPDNSTITVKSIGIVQLPANLKLVDCLYVSSFKCNLLYVSKIVKTSSVRFSFFANHYLL</sequence>